<dbReference type="Proteomes" id="UP000586095">
    <property type="component" value="Unassembled WGS sequence"/>
</dbReference>
<sequence length="243" mass="24101">MTFTILASDPTRGLLAAATASRSLAVGAGVPALRVGVGAAASQAYTNRSLRGLLLDAVASGASPATAIARIPDWDSGAAWRQAAVVTADGAVSAHTGDACTAWAGSETGEGFVVLGNLLPGRGVLAAMVAAFEGAPDDDGVAGERALAGFSRRVLAALAAGDAAGGDLRGRQSAALLVGVAPTAVDPADVDPLPSDPTTPLGVTAAGDAPLAIDLRADDHARPIDELARLLDLALDERRAAER</sequence>
<dbReference type="AlphaFoldDB" id="A0A852RHW3"/>
<protein>
    <submittedName>
        <fullName evidence="1">Putative Ntn-hydrolase superfamily protein</fullName>
    </submittedName>
</protein>
<dbReference type="EMBL" id="JACCBD010000001">
    <property type="protein sequence ID" value="NYD27784.1"/>
    <property type="molecule type" value="Genomic_DNA"/>
</dbReference>
<gene>
    <name evidence="1" type="ORF">BJ960_002587</name>
</gene>
<dbReference type="GO" id="GO:0016787">
    <property type="term" value="F:hydrolase activity"/>
    <property type="evidence" value="ECO:0007669"/>
    <property type="project" value="UniProtKB-KW"/>
</dbReference>
<dbReference type="SUPFAM" id="SSF56235">
    <property type="entry name" value="N-terminal nucleophile aminohydrolases (Ntn hydrolases)"/>
    <property type="match status" value="1"/>
</dbReference>
<keyword evidence="1" id="KW-0378">Hydrolase</keyword>
<evidence type="ECO:0000313" key="2">
    <source>
        <dbReference type="Proteomes" id="UP000586095"/>
    </source>
</evidence>
<dbReference type="InterPro" id="IPR010430">
    <property type="entry name" value="DUF1028"/>
</dbReference>
<proteinExistence type="predicted"/>
<dbReference type="Pfam" id="PF06267">
    <property type="entry name" value="DUF1028"/>
    <property type="match status" value="1"/>
</dbReference>
<dbReference type="PANTHER" id="PTHR39328:SF1">
    <property type="entry name" value="BLL2871 PROTEIN"/>
    <property type="match status" value="1"/>
</dbReference>
<organism evidence="1 2">
    <name type="scientific">Leucobacter aridicollis</name>
    <dbReference type="NCBI Taxonomy" id="283878"/>
    <lineage>
        <taxon>Bacteria</taxon>
        <taxon>Bacillati</taxon>
        <taxon>Actinomycetota</taxon>
        <taxon>Actinomycetes</taxon>
        <taxon>Micrococcales</taxon>
        <taxon>Microbacteriaceae</taxon>
        <taxon>Leucobacter</taxon>
    </lineage>
</organism>
<reference evidence="1 2" key="1">
    <citation type="submission" date="2020-07" db="EMBL/GenBank/DDBJ databases">
        <title>Sequencing the genomes of 1000 actinobacteria strains.</title>
        <authorList>
            <person name="Klenk H.-P."/>
        </authorList>
    </citation>
    <scope>NUCLEOTIDE SEQUENCE [LARGE SCALE GENOMIC DNA]</scope>
    <source>
        <strain evidence="1 2">DSM 17380</strain>
    </source>
</reference>
<evidence type="ECO:0000313" key="1">
    <source>
        <dbReference type="EMBL" id="NYD27784.1"/>
    </source>
</evidence>
<comment type="caution">
    <text evidence="1">The sequence shown here is derived from an EMBL/GenBank/DDBJ whole genome shotgun (WGS) entry which is preliminary data.</text>
</comment>
<dbReference type="RefSeq" id="WP_185987601.1">
    <property type="nucleotide sequence ID" value="NZ_BAAALZ010000001.1"/>
</dbReference>
<name>A0A852RHW3_9MICO</name>
<dbReference type="Gene3D" id="3.60.20.10">
    <property type="entry name" value="Glutamine Phosphoribosylpyrophosphate, subunit 1, domain 1"/>
    <property type="match status" value="1"/>
</dbReference>
<keyword evidence="2" id="KW-1185">Reference proteome</keyword>
<dbReference type="PANTHER" id="PTHR39328">
    <property type="entry name" value="BLL2871 PROTEIN"/>
    <property type="match status" value="1"/>
</dbReference>
<accession>A0A852RHW3</accession>
<dbReference type="InterPro" id="IPR029055">
    <property type="entry name" value="Ntn_hydrolases_N"/>
</dbReference>